<reference evidence="12 13" key="1">
    <citation type="submission" date="2014-06" db="EMBL/GenBank/DDBJ databases">
        <authorList>
            <person name="Swart Estienne"/>
        </authorList>
    </citation>
    <scope>NUCLEOTIDE SEQUENCE [LARGE SCALE GENOMIC DNA]</scope>
    <source>
        <strain evidence="12 13">130c</strain>
    </source>
</reference>
<protein>
    <recommendedName>
        <fullName evidence="10">Cilia- and flagella-associated protein 52</fullName>
    </recommendedName>
</protein>
<feature type="repeat" description="WD" evidence="11">
    <location>
        <begin position="509"/>
        <end position="540"/>
    </location>
</feature>
<dbReference type="Gene3D" id="2.130.10.10">
    <property type="entry name" value="YVTN repeat-like/Quinoprotein amine dehydrogenase"/>
    <property type="match status" value="3"/>
</dbReference>
<evidence type="ECO:0000256" key="3">
    <source>
        <dbReference type="ARBA" id="ARBA00022490"/>
    </source>
</evidence>
<evidence type="ECO:0000256" key="5">
    <source>
        <dbReference type="ARBA" id="ARBA00022737"/>
    </source>
</evidence>
<evidence type="ECO:0000313" key="13">
    <source>
        <dbReference type="Proteomes" id="UP000039865"/>
    </source>
</evidence>
<dbReference type="PROSITE" id="PS50294">
    <property type="entry name" value="WD_REPEATS_REGION"/>
    <property type="match status" value="4"/>
</dbReference>
<gene>
    <name evidence="12" type="primary">Contig3727.g3981</name>
    <name evidence="12" type="ORF">STYLEM_15174</name>
</gene>
<evidence type="ECO:0000256" key="4">
    <source>
        <dbReference type="ARBA" id="ARBA00022574"/>
    </source>
</evidence>
<feature type="repeat" description="WD" evidence="11">
    <location>
        <begin position="542"/>
        <end position="583"/>
    </location>
</feature>
<keyword evidence="5" id="KW-0677">Repeat</keyword>
<comment type="subcellular location">
    <subcellularLocation>
        <location evidence="1">Cell projection</location>
        <location evidence="1">Cilium</location>
        <location evidence="1">Flagellum</location>
    </subcellularLocation>
    <subcellularLocation>
        <location evidence="2">Cytoplasm</location>
    </subcellularLocation>
</comment>
<evidence type="ECO:0000256" key="2">
    <source>
        <dbReference type="ARBA" id="ARBA00004496"/>
    </source>
</evidence>
<feature type="repeat" description="WD" evidence="11">
    <location>
        <begin position="458"/>
        <end position="499"/>
    </location>
</feature>
<keyword evidence="8" id="KW-0966">Cell projection</keyword>
<keyword evidence="3" id="KW-0963">Cytoplasm</keyword>
<evidence type="ECO:0000256" key="10">
    <source>
        <dbReference type="ARBA" id="ARBA00029552"/>
    </source>
</evidence>
<dbReference type="CDD" id="cd00200">
    <property type="entry name" value="WD40"/>
    <property type="match status" value="1"/>
</dbReference>
<evidence type="ECO:0000256" key="6">
    <source>
        <dbReference type="ARBA" id="ARBA00022846"/>
    </source>
</evidence>
<dbReference type="FunFam" id="2.130.10.10:FF:000207">
    <property type="entry name" value="Cilia- and flagella-associated protein 52"/>
    <property type="match status" value="1"/>
</dbReference>
<dbReference type="FunCoup" id="A0A078AZ41">
    <property type="interactions" value="8"/>
</dbReference>
<evidence type="ECO:0000256" key="8">
    <source>
        <dbReference type="ARBA" id="ARBA00023273"/>
    </source>
</evidence>
<organism evidence="12 13">
    <name type="scientific">Stylonychia lemnae</name>
    <name type="common">Ciliate</name>
    <dbReference type="NCBI Taxonomy" id="5949"/>
    <lineage>
        <taxon>Eukaryota</taxon>
        <taxon>Sar</taxon>
        <taxon>Alveolata</taxon>
        <taxon>Ciliophora</taxon>
        <taxon>Intramacronucleata</taxon>
        <taxon>Spirotrichea</taxon>
        <taxon>Stichotrichia</taxon>
        <taxon>Sporadotrichida</taxon>
        <taxon>Oxytrichidae</taxon>
        <taxon>Stylonychinae</taxon>
        <taxon>Stylonychia</taxon>
    </lineage>
</organism>
<dbReference type="AlphaFoldDB" id="A0A078AZ41"/>
<dbReference type="SUPFAM" id="SSF50978">
    <property type="entry name" value="WD40 repeat-like"/>
    <property type="match status" value="2"/>
</dbReference>
<evidence type="ECO:0000256" key="9">
    <source>
        <dbReference type="ARBA" id="ARBA00029456"/>
    </source>
</evidence>
<dbReference type="PROSITE" id="PS50082">
    <property type="entry name" value="WD_REPEATS_2"/>
    <property type="match status" value="5"/>
</dbReference>
<evidence type="ECO:0000256" key="7">
    <source>
        <dbReference type="ARBA" id="ARBA00023069"/>
    </source>
</evidence>
<dbReference type="GO" id="GO:0031514">
    <property type="term" value="C:motile cilium"/>
    <property type="evidence" value="ECO:0007669"/>
    <property type="project" value="UniProtKB-SubCell"/>
</dbReference>
<dbReference type="PROSITE" id="PS00678">
    <property type="entry name" value="WD_REPEATS_1"/>
    <property type="match status" value="2"/>
</dbReference>
<dbReference type="SMART" id="SM00320">
    <property type="entry name" value="WD40"/>
    <property type="match status" value="11"/>
</dbReference>
<dbReference type="PANTHER" id="PTHR13720:SF14">
    <property type="entry name" value="CILIA- AND FLAGELLA-ASSOCIATED PROTEIN 52"/>
    <property type="match status" value="1"/>
</dbReference>
<dbReference type="InterPro" id="IPR019775">
    <property type="entry name" value="WD40_repeat_CS"/>
</dbReference>
<dbReference type="GO" id="GO:0005930">
    <property type="term" value="C:axoneme"/>
    <property type="evidence" value="ECO:0007669"/>
    <property type="project" value="UniProtKB-ARBA"/>
</dbReference>
<dbReference type="InParanoid" id="A0A078AZ41"/>
<dbReference type="EMBL" id="CCKQ01014328">
    <property type="protein sequence ID" value="CDW86083.1"/>
    <property type="molecule type" value="Genomic_DNA"/>
</dbReference>
<dbReference type="InterPro" id="IPR001680">
    <property type="entry name" value="WD40_rpt"/>
</dbReference>
<keyword evidence="7" id="KW-0969">Cilium</keyword>
<evidence type="ECO:0000313" key="12">
    <source>
        <dbReference type="EMBL" id="CDW86083.1"/>
    </source>
</evidence>
<comment type="similarity">
    <text evidence="9">Belongs to the CFAP52 family.</text>
</comment>
<dbReference type="InterPro" id="IPR050630">
    <property type="entry name" value="WD_repeat_EMAP"/>
</dbReference>
<keyword evidence="13" id="KW-1185">Reference proteome</keyword>
<dbReference type="InterPro" id="IPR015943">
    <property type="entry name" value="WD40/YVTN_repeat-like_dom_sf"/>
</dbReference>
<name>A0A078AZ41_STYLE</name>
<dbReference type="PANTHER" id="PTHR13720">
    <property type="entry name" value="WD-40 REPEAT PROTEIN"/>
    <property type="match status" value="1"/>
</dbReference>
<dbReference type="Pfam" id="PF00400">
    <property type="entry name" value="WD40"/>
    <property type="match status" value="6"/>
</dbReference>
<evidence type="ECO:0000256" key="1">
    <source>
        <dbReference type="ARBA" id="ARBA00004230"/>
    </source>
</evidence>
<keyword evidence="4 11" id="KW-0853">WD repeat</keyword>
<dbReference type="Proteomes" id="UP000039865">
    <property type="component" value="Unassembled WGS sequence"/>
</dbReference>
<dbReference type="InterPro" id="IPR036322">
    <property type="entry name" value="WD40_repeat_dom_sf"/>
</dbReference>
<sequence length="634" mass="70789">MEQELELSAVIGFQGINFTRKCINSPVGKVISGLLLHPDNEHIIYPLGTTIVVRHIISRSQQFLRGHDNDISVISVSNTGKYLASGQKTHMGFQADIIIWDFDSLQMIQRLKLHKVLIQSLAFSHNEKYLASLGGQDDNTLVIWDIATGKALCGNPVGTNTANQITFFNNSDSRLLTIHNYGLRLWNADLVNKKIQYQDVNMGSIKRIFTCCTIDPSDQLAFLGTRTGDIVEISLDRALFKRIGPVKRLFSQGINCVNLLSNGDLLVGAGDGSIAKIGFKDMLVKSEAKVMGSVTSVSLTADSTHFFAGTSKATIYWCDTDKINPELRNTCHYERINSIAFPYEYSELFATCSLNDIRVWNMKTRQELLRIEVPGLECFCVHFMNDGKSILSGWNDGKVRAFLPQSGKLFYAINDAHNHGVTALAPTNNCQRVVSGGMEGEVRIWRIGKQTQVMEASLKEHRGRVADIKINRADTQAVSASYDGSCIIWDLKTHTRIMCLFESTMFKQVVYHPDESQLLTTGSDRKITYWDCFDGQAIRMLDGSDTGEVNALAITKQGEHFVSGGEDKKIKLWDYDEGISYYQGLGHSGNITRIAISPDQRFIVSVGAEGAIFIWHTPDRIQNSMADRDMPQRN</sequence>
<keyword evidence="6" id="KW-0282">Flagellum</keyword>
<accession>A0A078AZ41</accession>
<feature type="repeat" description="WD" evidence="11">
    <location>
        <begin position="584"/>
        <end position="615"/>
    </location>
</feature>
<dbReference type="OrthoDB" id="6252103at2759"/>
<evidence type="ECO:0000256" key="11">
    <source>
        <dbReference type="PROSITE-ProRule" id="PRU00221"/>
    </source>
</evidence>
<proteinExistence type="inferred from homology"/>
<feature type="repeat" description="WD" evidence="11">
    <location>
        <begin position="414"/>
        <end position="455"/>
    </location>
</feature>
<dbReference type="OMA" id="RIMVYNF"/>
<dbReference type="FunFam" id="2.130.10.10:FF:001320">
    <property type="entry name" value="Predicted protein"/>
    <property type="match status" value="1"/>
</dbReference>